<dbReference type="AlphaFoldDB" id="A0AAV4LLP5"/>
<gene>
    <name evidence="1" type="ORF">BcabD6B2_02690</name>
</gene>
<protein>
    <submittedName>
        <fullName evidence="1">WG repeat-containing protein</fullName>
    </submittedName>
</protein>
<evidence type="ECO:0000313" key="1">
    <source>
        <dbReference type="EMBL" id="GIX60834.1"/>
    </source>
</evidence>
<sequence>MGTKVYAFTYAGKPLFTNCVEGDQSLTFYGTFGQLFFRAPRRLVRCRIQGVDAPLRIHRAGCAALHQRRGHAPRLHGTRSALLHRNSVERSLPPGGLQDPLQLAPAGAVDFDSRRGTHFAKAPLVRRAEPVGRHAVHTAQPGYQPGWHSRVVRHLRL</sequence>
<evidence type="ECO:0000313" key="2">
    <source>
        <dbReference type="Proteomes" id="UP001497744"/>
    </source>
</evidence>
<accession>A0AAV4LLP5</accession>
<dbReference type="RefSeq" id="XP_067712905.1">
    <property type="nucleotide sequence ID" value="XM_067856804.1"/>
</dbReference>
<dbReference type="Proteomes" id="UP001497744">
    <property type="component" value="Unassembled WGS sequence"/>
</dbReference>
<proteinExistence type="predicted"/>
<reference evidence="1 2" key="1">
    <citation type="submission" date="2021-06" db="EMBL/GenBank/DDBJ databases">
        <title>Genome sequence of Babesia caballi.</title>
        <authorList>
            <person name="Yamagishi J."/>
            <person name="Kidaka T."/>
            <person name="Ochi A."/>
        </authorList>
    </citation>
    <scope>NUCLEOTIDE SEQUENCE [LARGE SCALE GENOMIC DNA]</scope>
    <source>
        <strain evidence="1">USDA-D6B2</strain>
    </source>
</reference>
<name>A0AAV4LLP5_BABCB</name>
<dbReference type="GeneID" id="94192317"/>
<comment type="caution">
    <text evidence="1">The sequence shown here is derived from an EMBL/GenBank/DDBJ whole genome shotgun (WGS) entry which is preliminary data.</text>
</comment>
<dbReference type="EMBL" id="BPLF01000001">
    <property type="protein sequence ID" value="GIX60834.1"/>
    <property type="molecule type" value="Genomic_DNA"/>
</dbReference>
<organism evidence="1 2">
    <name type="scientific">Babesia caballi</name>
    <dbReference type="NCBI Taxonomy" id="5871"/>
    <lineage>
        <taxon>Eukaryota</taxon>
        <taxon>Sar</taxon>
        <taxon>Alveolata</taxon>
        <taxon>Apicomplexa</taxon>
        <taxon>Aconoidasida</taxon>
        <taxon>Piroplasmida</taxon>
        <taxon>Babesiidae</taxon>
        <taxon>Babesia</taxon>
    </lineage>
</organism>
<keyword evidence="2" id="KW-1185">Reference proteome</keyword>